<organism evidence="7 8">
    <name type="scientific">Iocasia fonsfrigidae</name>
    <dbReference type="NCBI Taxonomy" id="2682810"/>
    <lineage>
        <taxon>Bacteria</taxon>
        <taxon>Bacillati</taxon>
        <taxon>Bacillota</taxon>
        <taxon>Clostridia</taxon>
        <taxon>Halanaerobiales</taxon>
        <taxon>Halanaerobiaceae</taxon>
        <taxon>Iocasia</taxon>
    </lineage>
</organism>
<dbReference type="Pfam" id="PF00389">
    <property type="entry name" value="2-Hacid_dh"/>
    <property type="match status" value="1"/>
</dbReference>
<dbReference type="Gene3D" id="3.40.50.720">
    <property type="entry name" value="NAD(P)-binding Rossmann-like Domain"/>
    <property type="match status" value="2"/>
</dbReference>
<evidence type="ECO:0000256" key="1">
    <source>
        <dbReference type="ARBA" id="ARBA00005854"/>
    </source>
</evidence>
<evidence type="ECO:0000256" key="3">
    <source>
        <dbReference type="ARBA" id="ARBA00023027"/>
    </source>
</evidence>
<proteinExistence type="inferred from homology"/>
<dbReference type="PROSITE" id="PS00065">
    <property type="entry name" value="D_2_HYDROXYACID_DH_1"/>
    <property type="match status" value="1"/>
</dbReference>
<evidence type="ECO:0000259" key="6">
    <source>
        <dbReference type="Pfam" id="PF02826"/>
    </source>
</evidence>
<dbReference type="InterPro" id="IPR050418">
    <property type="entry name" value="D-iso_2-hydroxyacid_DH_PdxB"/>
</dbReference>
<evidence type="ECO:0000259" key="5">
    <source>
        <dbReference type="Pfam" id="PF00389"/>
    </source>
</evidence>
<sequence>MGIGDLLIPQEYIKTGFKGFEDQGIGVETIQWDLASYEELQNINLMVETGGSEAYEPGQYILDATKDADIIITQFCPITKRLIDNCNNLKMIGVLRGGYENINVNYANEKNIVVMNTPGRNANAVADFTVGLLISECRNIAKSHLELKKGEWVRDYFNADSVPDLSYKTVGIIGLGQIGQKVAQRLKGFEMDIVAYDPYLKDPIDGIKMLSLKELMQVSDFVTLHARLTKETEKLINEELINLMKPTAYIINSARSGLIDEKALYEALKAGKIVGAALDVFDEEPPGKEYPLVTLENATVTPHLAGGTKDAFINSPILLSKEMVKVIGNQESRFVVNKDIYNQVKDKWIFKK</sequence>
<comment type="similarity">
    <text evidence="1 4">Belongs to the D-isomer specific 2-hydroxyacid dehydrogenase family.</text>
</comment>
<dbReference type="InterPro" id="IPR036291">
    <property type="entry name" value="NAD(P)-bd_dom_sf"/>
</dbReference>
<keyword evidence="2 4" id="KW-0560">Oxidoreductase</keyword>
<evidence type="ECO:0000256" key="2">
    <source>
        <dbReference type="ARBA" id="ARBA00023002"/>
    </source>
</evidence>
<keyword evidence="8" id="KW-1185">Reference proteome</keyword>
<dbReference type="Pfam" id="PF02826">
    <property type="entry name" value="2-Hacid_dh_C"/>
    <property type="match status" value="1"/>
</dbReference>
<feature type="domain" description="D-isomer specific 2-hydroxyacid dehydrogenase catalytic" evidence="5">
    <location>
        <begin position="59"/>
        <end position="337"/>
    </location>
</feature>
<dbReference type="EMBL" id="CP046640">
    <property type="protein sequence ID" value="QTM00091.1"/>
    <property type="molecule type" value="Genomic_DNA"/>
</dbReference>
<dbReference type="InterPro" id="IPR006139">
    <property type="entry name" value="D-isomer_2_OHA_DH_cat_dom"/>
</dbReference>
<dbReference type="FunFam" id="3.40.50.720:FF:000203">
    <property type="entry name" value="D-3-phosphoglycerate dehydrogenase (SerA)"/>
    <property type="match status" value="1"/>
</dbReference>
<name>A0A8A7KFM6_9FIRM</name>
<keyword evidence="3" id="KW-0520">NAD</keyword>
<dbReference type="PANTHER" id="PTHR43761:SF1">
    <property type="entry name" value="D-ISOMER SPECIFIC 2-HYDROXYACID DEHYDROGENASE CATALYTIC DOMAIN-CONTAINING PROTEIN-RELATED"/>
    <property type="match status" value="1"/>
</dbReference>
<dbReference type="CDD" id="cd12171">
    <property type="entry name" value="2-Hacid_dh_10"/>
    <property type="match status" value="1"/>
</dbReference>
<dbReference type="SUPFAM" id="SSF51735">
    <property type="entry name" value="NAD(P)-binding Rossmann-fold domains"/>
    <property type="match status" value="1"/>
</dbReference>
<reference evidence="7" key="1">
    <citation type="submission" date="2019-12" db="EMBL/GenBank/DDBJ databases">
        <authorList>
            <person name="zhang j."/>
            <person name="sun C.M."/>
        </authorList>
    </citation>
    <scope>NUCLEOTIDE SEQUENCE</scope>
    <source>
        <strain evidence="7">NS-1</strain>
    </source>
</reference>
<evidence type="ECO:0000256" key="4">
    <source>
        <dbReference type="RuleBase" id="RU003719"/>
    </source>
</evidence>
<dbReference type="GO" id="GO:0016616">
    <property type="term" value="F:oxidoreductase activity, acting on the CH-OH group of donors, NAD or NADP as acceptor"/>
    <property type="evidence" value="ECO:0007669"/>
    <property type="project" value="InterPro"/>
</dbReference>
<feature type="domain" description="D-isomer specific 2-hydroxyacid dehydrogenase NAD-binding" evidence="6">
    <location>
        <begin position="130"/>
        <end position="305"/>
    </location>
</feature>
<dbReference type="InterPro" id="IPR029752">
    <property type="entry name" value="D-isomer_DH_CS1"/>
</dbReference>
<dbReference type="SUPFAM" id="SSF52283">
    <property type="entry name" value="Formate/glycerate dehydrogenase catalytic domain-like"/>
    <property type="match status" value="1"/>
</dbReference>
<dbReference type="AlphaFoldDB" id="A0A8A7KFM6"/>
<dbReference type="GO" id="GO:0051287">
    <property type="term" value="F:NAD binding"/>
    <property type="evidence" value="ECO:0007669"/>
    <property type="project" value="InterPro"/>
</dbReference>
<accession>A0A8A7KFM6</accession>
<dbReference type="InterPro" id="IPR006140">
    <property type="entry name" value="D-isomer_DH_NAD-bd"/>
</dbReference>
<evidence type="ECO:0000313" key="8">
    <source>
        <dbReference type="Proteomes" id="UP000665020"/>
    </source>
</evidence>
<dbReference type="PANTHER" id="PTHR43761">
    <property type="entry name" value="D-ISOMER SPECIFIC 2-HYDROXYACID DEHYDROGENASE FAMILY PROTEIN (AFU_ORTHOLOGUE AFUA_1G13630)"/>
    <property type="match status" value="1"/>
</dbReference>
<gene>
    <name evidence="7" type="ORF">GM661_17335</name>
</gene>
<dbReference type="Proteomes" id="UP000665020">
    <property type="component" value="Chromosome"/>
</dbReference>
<dbReference type="KEGG" id="ifn:GM661_17335"/>
<protein>
    <submittedName>
        <fullName evidence="7">Gluconate 2-dehydrogenase</fullName>
    </submittedName>
</protein>
<evidence type="ECO:0000313" key="7">
    <source>
        <dbReference type="EMBL" id="QTM00091.1"/>
    </source>
</evidence>